<evidence type="ECO:0000256" key="1">
    <source>
        <dbReference type="ARBA" id="ARBA00022729"/>
    </source>
</evidence>
<dbReference type="Proteomes" id="UP000019678">
    <property type="component" value="Unassembled WGS sequence"/>
</dbReference>
<dbReference type="PROSITE" id="PS50983">
    <property type="entry name" value="FE_B12_PBP"/>
    <property type="match status" value="1"/>
</dbReference>
<dbReference type="Gene3D" id="3.40.50.1980">
    <property type="entry name" value="Nitrogenase molybdenum iron protein domain"/>
    <property type="match status" value="2"/>
</dbReference>
<dbReference type="EMBL" id="ASRX01000039">
    <property type="protein sequence ID" value="EYF04065.1"/>
    <property type="molecule type" value="Genomic_DNA"/>
</dbReference>
<dbReference type="STRING" id="1192034.CAP_4939"/>
<keyword evidence="5" id="KW-1185">Reference proteome</keyword>
<evidence type="ECO:0000259" key="3">
    <source>
        <dbReference type="PROSITE" id="PS50983"/>
    </source>
</evidence>
<evidence type="ECO:0000313" key="5">
    <source>
        <dbReference type="Proteomes" id="UP000019678"/>
    </source>
</evidence>
<dbReference type="InterPro" id="IPR002491">
    <property type="entry name" value="ABC_transptr_periplasmic_BD"/>
</dbReference>
<dbReference type="InterPro" id="IPR054828">
    <property type="entry name" value="Vit_B12_bind_prot"/>
</dbReference>
<accession>A0A017T5K8</accession>
<gene>
    <name evidence="4" type="ORF">CAP_4939</name>
</gene>
<reference evidence="4 5" key="1">
    <citation type="submission" date="2013-05" db="EMBL/GenBank/DDBJ databases">
        <title>Genome assembly of Chondromyces apiculatus DSM 436.</title>
        <authorList>
            <person name="Sharma G."/>
            <person name="Khatri I."/>
            <person name="Kaur C."/>
            <person name="Mayilraj S."/>
            <person name="Subramanian S."/>
        </authorList>
    </citation>
    <scope>NUCLEOTIDE SEQUENCE [LARGE SCALE GENOMIC DNA]</scope>
    <source>
        <strain evidence="4 5">DSM 436</strain>
    </source>
</reference>
<dbReference type="InterPro" id="IPR050902">
    <property type="entry name" value="ABC_Transporter_SBP"/>
</dbReference>
<proteinExistence type="predicted"/>
<comment type="caution">
    <text evidence="4">The sequence shown here is derived from an EMBL/GenBank/DDBJ whole genome shotgun (WGS) entry which is preliminary data.</text>
</comment>
<dbReference type="RefSeq" id="WP_231511651.1">
    <property type="nucleotide sequence ID" value="NZ_ASRX01000039.1"/>
</dbReference>
<dbReference type="NCBIfam" id="NF038402">
    <property type="entry name" value="TroA_like"/>
    <property type="match status" value="1"/>
</dbReference>
<dbReference type="Pfam" id="PF01497">
    <property type="entry name" value="Peripla_BP_2"/>
    <property type="match status" value="1"/>
</dbReference>
<feature type="domain" description="Fe/B12 periplasmic-binding" evidence="3">
    <location>
        <begin position="40"/>
        <end position="295"/>
    </location>
</feature>
<dbReference type="PANTHER" id="PTHR30535:SF34">
    <property type="entry name" value="MOLYBDATE-BINDING PROTEIN MOLA"/>
    <property type="match status" value="1"/>
</dbReference>
<evidence type="ECO:0000313" key="4">
    <source>
        <dbReference type="EMBL" id="EYF04065.1"/>
    </source>
</evidence>
<feature type="chain" id="PRO_5001496917" evidence="2">
    <location>
        <begin position="20"/>
        <end position="310"/>
    </location>
</feature>
<dbReference type="GO" id="GO:0071281">
    <property type="term" value="P:cellular response to iron ion"/>
    <property type="evidence" value="ECO:0007669"/>
    <property type="project" value="TreeGrafter"/>
</dbReference>
<dbReference type="AlphaFoldDB" id="A0A017T5K8"/>
<sequence>MITSRRATLFLLAAGAASAAGALTACGRRPDEAATGTAPRVVSLSPSTTEAAFVVGAGATLVGRSRYCDYPEDAARLPAVGGYADPSLESILALRPTLVIGARGPAGPALEGALHAQGIDTFFPETESLAQITSMLTELGRRLAAGPFAAQAIAHIHERRAAVEAAVRDRPRVRVALLFDTAPIVAAGPHGFPDELIRLAGGENVITRGGAYPTLGIEALLALDPEVLLDGATEAHDGTPTASRLLSLRDSPGFRELKAMREGRVRPLRSAAALRPGPRIGEGLVALACAIHGDDLAIASPPPSSPQATP</sequence>
<dbReference type="eggNOG" id="COG0614">
    <property type="taxonomic scope" value="Bacteria"/>
</dbReference>
<feature type="signal peptide" evidence="2">
    <location>
        <begin position="1"/>
        <end position="19"/>
    </location>
</feature>
<evidence type="ECO:0000256" key="2">
    <source>
        <dbReference type="SAM" id="SignalP"/>
    </source>
</evidence>
<keyword evidence="1 2" id="KW-0732">Signal</keyword>
<dbReference type="PANTHER" id="PTHR30535">
    <property type="entry name" value="VITAMIN B12-BINDING PROTEIN"/>
    <property type="match status" value="1"/>
</dbReference>
<dbReference type="PROSITE" id="PS51257">
    <property type="entry name" value="PROKAR_LIPOPROTEIN"/>
    <property type="match status" value="1"/>
</dbReference>
<dbReference type="SUPFAM" id="SSF53807">
    <property type="entry name" value="Helical backbone' metal receptor"/>
    <property type="match status" value="1"/>
</dbReference>
<protein>
    <submittedName>
        <fullName evidence="4">Vitamin B12 ABC transporter, B12-binding component BtuF</fullName>
    </submittedName>
</protein>
<organism evidence="4 5">
    <name type="scientific">Chondromyces apiculatus DSM 436</name>
    <dbReference type="NCBI Taxonomy" id="1192034"/>
    <lineage>
        <taxon>Bacteria</taxon>
        <taxon>Pseudomonadati</taxon>
        <taxon>Myxococcota</taxon>
        <taxon>Polyangia</taxon>
        <taxon>Polyangiales</taxon>
        <taxon>Polyangiaceae</taxon>
        <taxon>Chondromyces</taxon>
    </lineage>
</organism>
<name>A0A017T5K8_9BACT</name>